<proteinExistence type="predicted"/>
<keyword evidence="2" id="KW-1185">Reference proteome</keyword>
<dbReference type="Proteomes" id="UP000321386">
    <property type="component" value="Unassembled WGS sequence"/>
</dbReference>
<dbReference type="AlphaFoldDB" id="A0A510UNX3"/>
<evidence type="ECO:0000313" key="2">
    <source>
        <dbReference type="Proteomes" id="UP000321386"/>
    </source>
</evidence>
<evidence type="ECO:0000313" key="1">
    <source>
        <dbReference type="EMBL" id="GEK16344.1"/>
    </source>
</evidence>
<evidence type="ECO:0008006" key="3">
    <source>
        <dbReference type="Google" id="ProtNLM"/>
    </source>
</evidence>
<dbReference type="EMBL" id="BJUA01000001">
    <property type="protein sequence ID" value="GEK16344.1"/>
    <property type="molecule type" value="Genomic_DNA"/>
</dbReference>
<accession>A0A510UNX3</accession>
<organism evidence="1 2">
    <name type="scientific">Cellulomonas persica</name>
    <dbReference type="NCBI Taxonomy" id="76861"/>
    <lineage>
        <taxon>Bacteria</taxon>
        <taxon>Bacillati</taxon>
        <taxon>Actinomycetota</taxon>
        <taxon>Actinomycetes</taxon>
        <taxon>Micrococcales</taxon>
        <taxon>Cellulomonadaceae</taxon>
        <taxon>Cellulomonas</taxon>
    </lineage>
</organism>
<comment type="caution">
    <text evidence="1">The sequence shown here is derived from an EMBL/GenBank/DDBJ whole genome shotgun (WGS) entry which is preliminary data.</text>
</comment>
<dbReference type="OrthoDB" id="4827277at2"/>
<dbReference type="RefSeq" id="WP_146804667.1">
    <property type="nucleotide sequence ID" value="NZ_BJUA01000001.1"/>
</dbReference>
<sequence>MDTLGYQALVQQRLVAAGYTLRMTPPAGLVGHRRDFRLRWMATAVHTVVHVTTTPHVTADGLAGFTRSALSHSEVAHGQMRGLQSGVAVVAAVIAESADDEAHAYAMRTIPKDFAAFAWPVVVDLGAELRSSHAGSPLVGAVYSSWMRQQIEALLPQPDAVAATARD</sequence>
<gene>
    <name evidence="1" type="ORF">CPE01_00770</name>
</gene>
<reference evidence="1 2" key="1">
    <citation type="submission" date="2019-07" db="EMBL/GenBank/DDBJ databases">
        <title>Whole genome shotgun sequence of Cellulomonas persica NBRC 101101.</title>
        <authorList>
            <person name="Hosoyama A."/>
            <person name="Uohara A."/>
            <person name="Ohji S."/>
            <person name="Ichikawa N."/>
        </authorList>
    </citation>
    <scope>NUCLEOTIDE SEQUENCE [LARGE SCALE GENOMIC DNA]</scope>
    <source>
        <strain evidence="1 2">NBRC 101101</strain>
    </source>
</reference>
<protein>
    <recommendedName>
        <fullName evidence="3">DUF4304 domain-containing protein</fullName>
    </recommendedName>
</protein>
<name>A0A510UNX3_9CELL</name>